<dbReference type="Proteomes" id="UP001519309">
    <property type="component" value="Unassembled WGS sequence"/>
</dbReference>
<dbReference type="EMBL" id="JAGGLP010000010">
    <property type="protein sequence ID" value="MBP2052144.1"/>
    <property type="molecule type" value="Genomic_DNA"/>
</dbReference>
<gene>
    <name evidence="2" type="ORF">J2Z21_005126</name>
</gene>
<comment type="caution">
    <text evidence="2">The sequence shown here is derived from an EMBL/GenBank/DDBJ whole genome shotgun (WGS) entry which is preliminary data.</text>
</comment>
<dbReference type="RefSeq" id="WP_159399927.1">
    <property type="nucleotide sequence ID" value="NZ_CP016279.1"/>
</dbReference>
<evidence type="ECO:0000313" key="2">
    <source>
        <dbReference type="EMBL" id="MBP2052144.1"/>
    </source>
</evidence>
<feature type="region of interest" description="Disordered" evidence="1">
    <location>
        <begin position="24"/>
        <end position="67"/>
    </location>
</feature>
<evidence type="ECO:0000256" key="1">
    <source>
        <dbReference type="SAM" id="MobiDB-lite"/>
    </source>
</evidence>
<evidence type="ECO:0000313" key="3">
    <source>
        <dbReference type="Proteomes" id="UP001519309"/>
    </source>
</evidence>
<accession>A0ABS4LY56</accession>
<sequence length="67" mass="6833">MRGLRGDRQPVLVLGEPVAVPVDDGREGGLAGRHRRGAASPAGFMSRVGNRSGRMNSGAGRASCSSA</sequence>
<protein>
    <submittedName>
        <fullName evidence="2">Uncharacterized protein</fullName>
    </submittedName>
</protein>
<reference evidence="2 3" key="1">
    <citation type="submission" date="2021-03" db="EMBL/GenBank/DDBJ databases">
        <title>Genomic Encyclopedia of Type Strains, Phase IV (KMG-IV): sequencing the most valuable type-strain genomes for metagenomic binning, comparative biology and taxonomic classification.</title>
        <authorList>
            <person name="Goeker M."/>
        </authorList>
    </citation>
    <scope>NUCLEOTIDE SEQUENCE [LARGE SCALE GENOMIC DNA]</scope>
    <source>
        <strain evidence="2 3">DSM 40499</strain>
    </source>
</reference>
<organism evidence="2 3">
    <name type="scientific">Streptomyces griseochromogenes</name>
    <dbReference type="NCBI Taxonomy" id="68214"/>
    <lineage>
        <taxon>Bacteria</taxon>
        <taxon>Bacillati</taxon>
        <taxon>Actinomycetota</taxon>
        <taxon>Actinomycetes</taxon>
        <taxon>Kitasatosporales</taxon>
        <taxon>Streptomycetaceae</taxon>
        <taxon>Streptomyces</taxon>
    </lineage>
</organism>
<proteinExistence type="predicted"/>
<keyword evidence="3" id="KW-1185">Reference proteome</keyword>
<name>A0ABS4LY56_9ACTN</name>